<feature type="binding site" evidence="3">
    <location>
        <begin position="111"/>
        <end position="119"/>
    </location>
    <ligand>
        <name>5-phospho-alpha-D-ribose 1-diphosphate</name>
        <dbReference type="ChEBI" id="CHEBI:58017"/>
    </ligand>
</feature>
<dbReference type="InterPro" id="IPR036320">
    <property type="entry name" value="Glycosyl_Trfase_fam3_N_dom_sf"/>
</dbReference>
<dbReference type="Proteomes" id="UP001165366">
    <property type="component" value="Unassembled WGS sequence"/>
</dbReference>
<dbReference type="GO" id="GO:0004048">
    <property type="term" value="F:anthranilate phosphoribosyltransferase activity"/>
    <property type="evidence" value="ECO:0007669"/>
    <property type="project" value="UniProtKB-EC"/>
</dbReference>
<feature type="domain" description="Glycosyl transferase family 3 N-terminal" evidence="5">
    <location>
        <begin position="7"/>
        <end position="68"/>
    </location>
</feature>
<comment type="caution">
    <text evidence="3">Lacks conserved residue(s) required for the propagation of feature annotation.</text>
</comment>
<evidence type="ECO:0000259" key="5">
    <source>
        <dbReference type="Pfam" id="PF02885"/>
    </source>
</evidence>
<keyword evidence="3" id="KW-0479">Metal-binding</keyword>
<comment type="subunit">
    <text evidence="3">Homodimer.</text>
</comment>
<comment type="similarity">
    <text evidence="3">Belongs to the anthranilate phosphoribosyltransferase family.</text>
</comment>
<dbReference type="SUPFAM" id="SSF52418">
    <property type="entry name" value="Nucleoside phosphorylase/phosphoribosyltransferase catalytic domain"/>
    <property type="match status" value="1"/>
</dbReference>
<evidence type="ECO:0000259" key="4">
    <source>
        <dbReference type="Pfam" id="PF00591"/>
    </source>
</evidence>
<gene>
    <name evidence="3 6" type="primary">trpD</name>
    <name evidence="6" type="ORF">L6773_19345</name>
</gene>
<dbReference type="RefSeq" id="WP_237856203.1">
    <property type="nucleotide sequence ID" value="NZ_JAKLWS010000041.1"/>
</dbReference>
<feature type="binding site" evidence="3">
    <location>
        <begin position="86"/>
        <end position="87"/>
    </location>
    <ligand>
        <name>5-phospho-alpha-D-ribose 1-diphosphate</name>
        <dbReference type="ChEBI" id="CHEBI:58017"/>
    </ligand>
</feature>
<keyword evidence="3" id="KW-0057">Aromatic amino acid biosynthesis</keyword>
<feature type="binding site" evidence="3">
    <location>
        <position position="229"/>
    </location>
    <ligand>
        <name>Mg(2+)</name>
        <dbReference type="ChEBI" id="CHEBI:18420"/>
        <label>1</label>
    </ligand>
</feature>
<keyword evidence="2 3" id="KW-0808">Transferase</keyword>
<feature type="binding site" evidence="3">
    <location>
        <position position="83"/>
    </location>
    <ligand>
        <name>5-phospho-alpha-D-ribose 1-diphosphate</name>
        <dbReference type="ChEBI" id="CHEBI:58017"/>
    </ligand>
</feature>
<feature type="binding site" evidence="3">
    <location>
        <position position="91"/>
    </location>
    <ligand>
        <name>5-phospho-alpha-D-ribose 1-diphosphate</name>
        <dbReference type="ChEBI" id="CHEBI:58017"/>
    </ligand>
</feature>
<feature type="binding site" evidence="3">
    <location>
        <position position="83"/>
    </location>
    <ligand>
        <name>anthranilate</name>
        <dbReference type="ChEBI" id="CHEBI:16567"/>
        <label>1</label>
    </ligand>
</feature>
<feature type="binding site" evidence="3">
    <location>
        <position position="123"/>
    </location>
    <ligand>
        <name>5-phospho-alpha-D-ribose 1-diphosphate</name>
        <dbReference type="ChEBI" id="CHEBI:58017"/>
    </ligand>
</feature>
<comment type="caution">
    <text evidence="6">The sequence shown here is derived from an EMBL/GenBank/DDBJ whole genome shotgun (WGS) entry which is preliminary data.</text>
</comment>
<dbReference type="InterPro" id="IPR017459">
    <property type="entry name" value="Glycosyl_Trfase_fam3_N_dom"/>
</dbReference>
<dbReference type="HAMAP" id="MF_00211">
    <property type="entry name" value="TrpD"/>
    <property type="match status" value="1"/>
</dbReference>
<evidence type="ECO:0000256" key="1">
    <source>
        <dbReference type="ARBA" id="ARBA00022676"/>
    </source>
</evidence>
<comment type="pathway">
    <text evidence="3">Amino-acid biosynthesis; L-tryptophan biosynthesis; L-tryptophan from chorismate: step 2/5.</text>
</comment>
<dbReference type="NCBIfam" id="TIGR01245">
    <property type="entry name" value="trpD"/>
    <property type="match status" value="1"/>
</dbReference>
<protein>
    <recommendedName>
        <fullName evidence="3">Anthranilate phosphoribosyltransferase</fullName>
        <ecNumber evidence="3">2.4.2.18</ecNumber>
    </recommendedName>
</protein>
<keyword evidence="3" id="KW-0822">Tryptophan biosynthesis</keyword>
<feature type="binding site" evidence="3">
    <location>
        <position position="229"/>
    </location>
    <ligand>
        <name>Mg(2+)</name>
        <dbReference type="ChEBI" id="CHEBI:18420"/>
        <label>2</label>
    </ligand>
</feature>
<evidence type="ECO:0000256" key="2">
    <source>
        <dbReference type="ARBA" id="ARBA00022679"/>
    </source>
</evidence>
<name>A0ABS9KIR5_9BACT</name>
<dbReference type="InterPro" id="IPR005940">
    <property type="entry name" value="Anthranilate_Pribosyl_Tfrase"/>
</dbReference>
<sequence>MSKTFTEILEKVSNHEHLPADEASAAMRLILHGEISNEEIAAFLMGMRMKGETVIELTSFVKEMREAAVRVEVDTTNAVDLCGTGGDKSGTFNISTTAMFIVAGAGVPVLKHGNRSVSSKSGSYDVLESLGVVPNLQKEQVEELFKKTGMAFMFAPNFHPAMKYVMPARRALKMRTFFNILGPLVNPANVNCQVIGAFNKETAQKMIQILGNLQTENAYTVNAHDGLDEVSTTSQSEIFELKTYLSGDSVTFDPISLGYEKTDHKSLLGGDSKKNAEIMLSILDGTSTRAQRDIAELNATFAIRASNITVDLEEAKQMAAESIDSGKARQKLDQFIKESQAIADQ</sequence>
<feature type="binding site" evidence="3">
    <location>
        <begin position="93"/>
        <end position="96"/>
    </location>
    <ligand>
        <name>5-phospho-alpha-D-ribose 1-diphosphate</name>
        <dbReference type="ChEBI" id="CHEBI:58017"/>
    </ligand>
</feature>
<feature type="binding site" evidence="3">
    <location>
        <position position="95"/>
    </location>
    <ligand>
        <name>Mg(2+)</name>
        <dbReference type="ChEBI" id="CHEBI:18420"/>
        <label>1</label>
    </ligand>
</feature>
<dbReference type="Pfam" id="PF00591">
    <property type="entry name" value="Glycos_transf_3"/>
    <property type="match status" value="1"/>
</dbReference>
<proteinExistence type="inferred from homology"/>
<reference evidence="6" key="2">
    <citation type="submission" date="2024-05" db="EMBL/GenBank/DDBJ databases">
        <title>Rhodohalobacter halophilus gen. nov., sp. nov., a moderately halophilic member of the family Balneolaceae.</title>
        <authorList>
            <person name="Xia J."/>
        </authorList>
    </citation>
    <scope>NUCLEOTIDE SEQUENCE</scope>
    <source>
        <strain evidence="6">WB101</strain>
    </source>
</reference>
<dbReference type="Gene3D" id="3.40.1030.10">
    <property type="entry name" value="Nucleoside phosphorylase/phosphoribosyltransferase catalytic domain"/>
    <property type="match status" value="1"/>
</dbReference>
<feature type="domain" description="Glycosyl transferase family 3" evidence="4">
    <location>
        <begin position="76"/>
        <end position="328"/>
    </location>
</feature>
<keyword evidence="3" id="KW-0460">Magnesium</keyword>
<keyword evidence="3" id="KW-0028">Amino-acid biosynthesis</keyword>
<evidence type="ECO:0000313" key="7">
    <source>
        <dbReference type="Proteomes" id="UP001165366"/>
    </source>
</evidence>
<dbReference type="PANTHER" id="PTHR43285:SF2">
    <property type="entry name" value="ANTHRANILATE PHOSPHORIBOSYLTRANSFERASE"/>
    <property type="match status" value="1"/>
</dbReference>
<comment type="catalytic activity">
    <reaction evidence="3">
        <text>N-(5-phospho-beta-D-ribosyl)anthranilate + diphosphate = 5-phospho-alpha-D-ribose 1-diphosphate + anthranilate</text>
        <dbReference type="Rhea" id="RHEA:11768"/>
        <dbReference type="ChEBI" id="CHEBI:16567"/>
        <dbReference type="ChEBI" id="CHEBI:18277"/>
        <dbReference type="ChEBI" id="CHEBI:33019"/>
        <dbReference type="ChEBI" id="CHEBI:58017"/>
        <dbReference type="EC" id="2.4.2.18"/>
    </reaction>
</comment>
<dbReference type="PANTHER" id="PTHR43285">
    <property type="entry name" value="ANTHRANILATE PHOSPHORIBOSYLTRANSFERASE"/>
    <property type="match status" value="1"/>
</dbReference>
<keyword evidence="1 3" id="KW-0328">Glycosyltransferase</keyword>
<keyword evidence="7" id="KW-1185">Reference proteome</keyword>
<accession>A0ABS9KIR5</accession>
<dbReference type="EC" id="2.4.2.18" evidence="3"/>
<feature type="binding site" evidence="3">
    <location>
        <position position="114"/>
    </location>
    <ligand>
        <name>anthranilate</name>
        <dbReference type="ChEBI" id="CHEBI:16567"/>
        <label>1</label>
    </ligand>
</feature>
<dbReference type="Gene3D" id="1.20.970.10">
    <property type="entry name" value="Transferase, Pyrimidine Nucleoside Phosphorylase, Chain C"/>
    <property type="match status" value="1"/>
</dbReference>
<comment type="function">
    <text evidence="3">Catalyzes the transfer of the phosphoribosyl group of 5-phosphorylribose-1-pyrophosphate (PRPP) to anthranilate to yield N-(5'-phosphoribosyl)-anthranilate (PRA).</text>
</comment>
<comment type="cofactor">
    <cofactor evidence="3">
        <name>Mg(2+)</name>
        <dbReference type="ChEBI" id="CHEBI:18420"/>
    </cofactor>
    <text evidence="3">Binds 2 magnesium ions per monomer.</text>
</comment>
<evidence type="ECO:0000256" key="3">
    <source>
        <dbReference type="HAMAP-Rule" id="MF_00211"/>
    </source>
</evidence>
<dbReference type="SUPFAM" id="SSF47648">
    <property type="entry name" value="Nucleoside phosphorylase/phosphoribosyltransferase N-terminal domain"/>
    <property type="match status" value="1"/>
</dbReference>
<evidence type="ECO:0000313" key="6">
    <source>
        <dbReference type="EMBL" id="MCG2590738.1"/>
    </source>
</evidence>
<reference evidence="6" key="1">
    <citation type="submission" date="2022-01" db="EMBL/GenBank/DDBJ databases">
        <authorList>
            <person name="Wang Y."/>
        </authorList>
    </citation>
    <scope>NUCLEOTIDE SEQUENCE</scope>
    <source>
        <strain evidence="6">WB101</strain>
    </source>
</reference>
<dbReference type="Pfam" id="PF02885">
    <property type="entry name" value="Glycos_trans_3N"/>
    <property type="match status" value="1"/>
</dbReference>
<dbReference type="EMBL" id="JAKLWS010000041">
    <property type="protein sequence ID" value="MCG2590738.1"/>
    <property type="molecule type" value="Genomic_DNA"/>
</dbReference>
<organism evidence="6 7">
    <name type="scientific">Rhodohalobacter sulfatireducens</name>
    <dbReference type="NCBI Taxonomy" id="2911366"/>
    <lineage>
        <taxon>Bacteria</taxon>
        <taxon>Pseudomonadati</taxon>
        <taxon>Balneolota</taxon>
        <taxon>Balneolia</taxon>
        <taxon>Balneolales</taxon>
        <taxon>Balneolaceae</taxon>
        <taxon>Rhodohalobacter</taxon>
    </lineage>
</organism>
<feature type="binding site" evidence="3">
    <location>
        <position position="228"/>
    </location>
    <ligand>
        <name>Mg(2+)</name>
        <dbReference type="ChEBI" id="CHEBI:18420"/>
        <label>2</label>
    </ligand>
</feature>
<dbReference type="InterPro" id="IPR035902">
    <property type="entry name" value="Nuc_phospho_transferase"/>
</dbReference>
<dbReference type="InterPro" id="IPR000312">
    <property type="entry name" value="Glycosyl_Trfase_fam3"/>
</dbReference>
<feature type="binding site" evidence="3">
    <location>
        <position position="169"/>
    </location>
    <ligand>
        <name>anthranilate</name>
        <dbReference type="ChEBI" id="CHEBI:16567"/>
        <label>2</label>
    </ligand>
</feature>